<sequence length="91" mass="9143">MPYMAGGGERAGGSRNLGVAEGAGLDEWAEEEETVGEADLDATEEGGDGGAVGGEVGELPRDEGGGGDGCFQAADEGVAVYGLDHWERSLL</sequence>
<evidence type="ECO:0000256" key="1">
    <source>
        <dbReference type="SAM" id="MobiDB-lite"/>
    </source>
</evidence>
<proteinExistence type="predicted"/>
<evidence type="ECO:0000313" key="2">
    <source>
        <dbReference type="EMBL" id="ABD63120.1"/>
    </source>
</evidence>
<organism evidence="2">
    <name type="scientific">Asparagus officinalis</name>
    <name type="common">Garden asparagus</name>
    <dbReference type="NCBI Taxonomy" id="4686"/>
    <lineage>
        <taxon>Eukaryota</taxon>
        <taxon>Viridiplantae</taxon>
        <taxon>Streptophyta</taxon>
        <taxon>Embryophyta</taxon>
        <taxon>Tracheophyta</taxon>
        <taxon>Spermatophyta</taxon>
        <taxon>Magnoliopsida</taxon>
        <taxon>Liliopsida</taxon>
        <taxon>Asparagales</taxon>
        <taxon>Asparagaceae</taxon>
        <taxon>Asparagoideae</taxon>
        <taxon>Asparagus</taxon>
    </lineage>
</organism>
<protein>
    <submittedName>
        <fullName evidence="2">Uncharacterized protein</fullName>
    </submittedName>
</protein>
<dbReference type="EMBL" id="AC183434">
    <property type="protein sequence ID" value="ABD63120.1"/>
    <property type="molecule type" value="Genomic_DNA"/>
</dbReference>
<accession>Q2AA74</accession>
<feature type="compositionally biased region" description="Acidic residues" evidence="1">
    <location>
        <begin position="27"/>
        <end position="47"/>
    </location>
</feature>
<gene>
    <name evidence="2" type="ORF">18.t00016</name>
</gene>
<dbReference type="AlphaFoldDB" id="Q2AA74"/>
<feature type="region of interest" description="Disordered" evidence="1">
    <location>
        <begin position="1"/>
        <end position="69"/>
    </location>
</feature>
<feature type="compositionally biased region" description="Gly residues" evidence="1">
    <location>
        <begin position="1"/>
        <end position="11"/>
    </location>
</feature>
<reference evidence="2" key="1">
    <citation type="submission" date="2006-03" db="EMBL/GenBank/DDBJ databases">
        <title>Comparative Sequence and Genetic Analyses of Asparagus BACs Reveal No Microsynteny with Onion or Rice.</title>
        <authorList>
            <person name="Jernej J."/>
            <person name="Telgmann A."/>
            <person name="Jung C."/>
            <person name="Cheung F."/>
            <person name="Havey M.J."/>
            <person name="Town C.D."/>
        </authorList>
    </citation>
    <scope>NUCLEOTIDE SEQUENCE</scope>
</reference>
<name>Q2AA74_ASPOF</name>